<evidence type="ECO:0000313" key="8">
    <source>
        <dbReference type="Proteomes" id="UP001595828"/>
    </source>
</evidence>
<comment type="subcellular location">
    <subcellularLocation>
        <location evidence="1">Membrane</location>
        <topology evidence="1">Multi-pass membrane protein</topology>
    </subcellularLocation>
</comment>
<evidence type="ECO:0000256" key="1">
    <source>
        <dbReference type="ARBA" id="ARBA00004141"/>
    </source>
</evidence>
<name>A0ABV8RNQ9_9SPHN</name>
<dbReference type="Pfam" id="PF01545">
    <property type="entry name" value="Cation_efflux"/>
    <property type="match status" value="1"/>
</dbReference>
<dbReference type="Gene3D" id="1.20.1510.10">
    <property type="entry name" value="Cation efflux protein transmembrane domain"/>
    <property type="match status" value="1"/>
</dbReference>
<protein>
    <submittedName>
        <fullName evidence="7">Cation transporter</fullName>
    </submittedName>
</protein>
<evidence type="ECO:0000256" key="5">
    <source>
        <dbReference type="SAM" id="Phobius"/>
    </source>
</evidence>
<evidence type="ECO:0000256" key="2">
    <source>
        <dbReference type="ARBA" id="ARBA00022692"/>
    </source>
</evidence>
<dbReference type="SUPFAM" id="SSF161111">
    <property type="entry name" value="Cation efflux protein transmembrane domain-like"/>
    <property type="match status" value="1"/>
</dbReference>
<dbReference type="RefSeq" id="WP_379537357.1">
    <property type="nucleotide sequence ID" value="NZ_JBHSDR010000003.1"/>
</dbReference>
<dbReference type="InterPro" id="IPR027469">
    <property type="entry name" value="Cation_efflux_TMD_sf"/>
</dbReference>
<keyword evidence="2 5" id="KW-0812">Transmembrane</keyword>
<evidence type="ECO:0000256" key="3">
    <source>
        <dbReference type="ARBA" id="ARBA00022989"/>
    </source>
</evidence>
<comment type="caution">
    <text evidence="7">The sequence shown here is derived from an EMBL/GenBank/DDBJ whole genome shotgun (WGS) entry which is preliminary data.</text>
</comment>
<dbReference type="InterPro" id="IPR058533">
    <property type="entry name" value="Cation_efflux_TM"/>
</dbReference>
<keyword evidence="4 5" id="KW-0472">Membrane</keyword>
<dbReference type="EMBL" id="JBHSDR010000003">
    <property type="protein sequence ID" value="MFC4293876.1"/>
    <property type="molecule type" value="Genomic_DNA"/>
</dbReference>
<keyword evidence="3 5" id="KW-1133">Transmembrane helix</keyword>
<evidence type="ECO:0000259" key="6">
    <source>
        <dbReference type="Pfam" id="PF01545"/>
    </source>
</evidence>
<accession>A0ABV8RNQ9</accession>
<evidence type="ECO:0000313" key="7">
    <source>
        <dbReference type="EMBL" id="MFC4293876.1"/>
    </source>
</evidence>
<keyword evidence="8" id="KW-1185">Reference proteome</keyword>
<reference evidence="8" key="1">
    <citation type="journal article" date="2019" name="Int. J. Syst. Evol. Microbiol.">
        <title>The Global Catalogue of Microorganisms (GCM) 10K type strain sequencing project: providing services to taxonomists for standard genome sequencing and annotation.</title>
        <authorList>
            <consortium name="The Broad Institute Genomics Platform"/>
            <consortium name="The Broad Institute Genome Sequencing Center for Infectious Disease"/>
            <person name="Wu L."/>
            <person name="Ma J."/>
        </authorList>
    </citation>
    <scope>NUCLEOTIDE SEQUENCE [LARGE SCALE GENOMIC DNA]</scope>
    <source>
        <strain evidence="8">CGMCC 1.12989</strain>
    </source>
</reference>
<feature type="transmembrane region" description="Helical" evidence="5">
    <location>
        <begin position="110"/>
        <end position="132"/>
    </location>
</feature>
<evidence type="ECO:0000256" key="4">
    <source>
        <dbReference type="ARBA" id="ARBA00023136"/>
    </source>
</evidence>
<proteinExistence type="predicted"/>
<organism evidence="7 8">
    <name type="scientific">Novosphingobium tardum</name>
    <dbReference type="NCBI Taxonomy" id="1538021"/>
    <lineage>
        <taxon>Bacteria</taxon>
        <taxon>Pseudomonadati</taxon>
        <taxon>Pseudomonadota</taxon>
        <taxon>Alphaproteobacteria</taxon>
        <taxon>Sphingomonadales</taxon>
        <taxon>Sphingomonadaceae</taxon>
        <taxon>Novosphingobium</taxon>
    </lineage>
</organism>
<feature type="transmembrane region" description="Helical" evidence="5">
    <location>
        <begin position="20"/>
        <end position="38"/>
    </location>
</feature>
<feature type="transmembrane region" description="Helical" evidence="5">
    <location>
        <begin position="153"/>
        <end position="170"/>
    </location>
</feature>
<feature type="domain" description="Cation efflux protein transmembrane" evidence="6">
    <location>
        <begin position="22"/>
        <end position="196"/>
    </location>
</feature>
<dbReference type="Proteomes" id="UP001595828">
    <property type="component" value="Unassembled WGS sequence"/>
</dbReference>
<gene>
    <name evidence="7" type="ORF">ACFO0A_02260</name>
</gene>
<sequence length="206" mass="21320">MIAEDVPLPPVGDTGALRRTALVVAALNFAYFAVEIVASNRIGSVSLYADSADFLEDAAVNTLIVIALGWSLAARARLGFAMAGIALLPGLAALWTAYGKLTGHGGAPDAVILGWVAAGAFVANVACAFLLMRHRESGGSLGKAAWLCARNDALANVAILLAALATVRWPTIWPDLIVGAGVFLLNLDAASDVLKAARDDRQSLRA</sequence>
<feature type="transmembrane region" description="Helical" evidence="5">
    <location>
        <begin position="78"/>
        <end position="98"/>
    </location>
</feature>